<reference evidence="8 9" key="1">
    <citation type="submission" date="2016-06" db="EMBL/GenBank/DDBJ databases">
        <title>Insight into the functional genes involving in sulfur oxidation in Pearl River water.</title>
        <authorList>
            <person name="Luo J."/>
            <person name="Tan X."/>
            <person name="Lin W."/>
        </authorList>
    </citation>
    <scope>NUCLEOTIDE SEQUENCE [LARGE SCALE GENOMIC DNA]</scope>
    <source>
        <strain evidence="8 9">LS2</strain>
    </source>
</reference>
<feature type="transmembrane region" description="Helical" evidence="5">
    <location>
        <begin position="446"/>
        <end position="465"/>
    </location>
</feature>
<dbReference type="GO" id="GO:0048038">
    <property type="term" value="F:quinone binding"/>
    <property type="evidence" value="ECO:0007669"/>
    <property type="project" value="UniProtKB-KW"/>
</dbReference>
<dbReference type="GO" id="GO:0012505">
    <property type="term" value="C:endomembrane system"/>
    <property type="evidence" value="ECO:0007669"/>
    <property type="project" value="UniProtKB-SubCell"/>
</dbReference>
<proteinExistence type="inferred from homology"/>
<protein>
    <recommendedName>
        <fullName evidence="5">NADH-quinone oxidoreductase subunit N</fullName>
        <ecNumber evidence="5">7.1.1.-</ecNumber>
    </recommendedName>
    <alternativeName>
        <fullName evidence="5">NADH dehydrogenase I subunit N</fullName>
    </alternativeName>
    <alternativeName>
        <fullName evidence="5">NDH-1 subunit N</fullName>
    </alternativeName>
</protein>
<dbReference type="EMBL" id="CP016027">
    <property type="protein sequence ID" value="ANJ67162.1"/>
    <property type="molecule type" value="Genomic_DNA"/>
</dbReference>
<accession>A0A191ZH32</accession>
<feature type="domain" description="NADH:quinone oxidoreductase/Mrp antiporter transmembrane" evidence="7">
    <location>
        <begin position="125"/>
        <end position="420"/>
    </location>
</feature>
<evidence type="ECO:0000256" key="4">
    <source>
        <dbReference type="ARBA" id="ARBA00023136"/>
    </source>
</evidence>
<evidence type="ECO:0000256" key="1">
    <source>
        <dbReference type="ARBA" id="ARBA00004127"/>
    </source>
</evidence>
<name>A0A191ZH32_9GAMM</name>
<dbReference type="EC" id="7.1.1.-" evidence="5"/>
<feature type="transmembrane region" description="Helical" evidence="5">
    <location>
        <begin position="160"/>
        <end position="184"/>
    </location>
</feature>
<feature type="transmembrane region" description="Helical" evidence="5">
    <location>
        <begin position="241"/>
        <end position="262"/>
    </location>
</feature>
<dbReference type="GO" id="GO:0050136">
    <property type="term" value="F:NADH dehydrogenase (quinone) (non-electrogenic) activity"/>
    <property type="evidence" value="ECO:0007669"/>
    <property type="project" value="UniProtKB-UniRule"/>
</dbReference>
<keyword evidence="5 8" id="KW-0830">Ubiquinone</keyword>
<keyword evidence="5" id="KW-1278">Translocase</keyword>
<dbReference type="NCBIfam" id="NF004442">
    <property type="entry name" value="PRK05777.1-5"/>
    <property type="match status" value="1"/>
</dbReference>
<dbReference type="NCBIfam" id="TIGR01770">
    <property type="entry name" value="NDH_I_N"/>
    <property type="match status" value="1"/>
</dbReference>
<dbReference type="Pfam" id="PF00361">
    <property type="entry name" value="Proton_antipo_M"/>
    <property type="match status" value="1"/>
</dbReference>
<gene>
    <name evidence="5" type="primary">nuoN</name>
    <name evidence="8" type="ORF">A9404_06985</name>
</gene>
<dbReference type="STRING" id="1860122.A9404_06985"/>
<dbReference type="InterPro" id="IPR001750">
    <property type="entry name" value="ND/Mrp_TM"/>
</dbReference>
<keyword evidence="5" id="KW-1003">Cell membrane</keyword>
<feature type="transmembrane region" description="Helical" evidence="5">
    <location>
        <begin position="38"/>
        <end position="58"/>
    </location>
</feature>
<evidence type="ECO:0000313" key="8">
    <source>
        <dbReference type="EMBL" id="ANJ67162.1"/>
    </source>
</evidence>
<comment type="catalytic activity">
    <reaction evidence="5">
        <text>a quinone + NADH + 5 H(+)(in) = a quinol + NAD(+) + 4 H(+)(out)</text>
        <dbReference type="Rhea" id="RHEA:57888"/>
        <dbReference type="ChEBI" id="CHEBI:15378"/>
        <dbReference type="ChEBI" id="CHEBI:24646"/>
        <dbReference type="ChEBI" id="CHEBI:57540"/>
        <dbReference type="ChEBI" id="CHEBI:57945"/>
        <dbReference type="ChEBI" id="CHEBI:132124"/>
    </reaction>
</comment>
<feature type="transmembrane region" description="Helical" evidence="5">
    <location>
        <begin position="405"/>
        <end position="425"/>
    </location>
</feature>
<evidence type="ECO:0000259" key="7">
    <source>
        <dbReference type="Pfam" id="PF00361"/>
    </source>
</evidence>
<dbReference type="RefSeq" id="WP_066099554.1">
    <property type="nucleotide sequence ID" value="NZ_CP016027.1"/>
</dbReference>
<evidence type="ECO:0000256" key="2">
    <source>
        <dbReference type="ARBA" id="ARBA00022692"/>
    </source>
</evidence>
<comment type="function">
    <text evidence="5">NDH-1 shuttles electrons from NADH, via FMN and iron-sulfur (Fe-S) centers, to quinones in the respiratory chain. The immediate electron acceptor for the enzyme in this species is believed to be ubiquinone. Couples the redox reaction to proton translocation (for every two electrons transferred, four hydrogen ions are translocated across the cytoplasmic membrane), and thus conserves the redox energy in a proton gradient.</text>
</comment>
<comment type="subunit">
    <text evidence="5">NDH-1 is composed of 14 different subunits. Subunits NuoA, H, J, K, L, M, N constitute the membrane sector of the complex.</text>
</comment>
<dbReference type="GO" id="GO:0042773">
    <property type="term" value="P:ATP synthesis coupled electron transport"/>
    <property type="evidence" value="ECO:0007669"/>
    <property type="project" value="InterPro"/>
</dbReference>
<dbReference type="Proteomes" id="UP000078596">
    <property type="component" value="Chromosome"/>
</dbReference>
<keyword evidence="5" id="KW-0813">Transport</keyword>
<feature type="transmembrane region" description="Helical" evidence="5">
    <location>
        <begin position="204"/>
        <end position="229"/>
    </location>
</feature>
<comment type="subcellular location">
    <subcellularLocation>
        <location evidence="5">Cell membrane</location>
        <topology evidence="5">Multi-pass membrane protein</topology>
    </subcellularLocation>
    <subcellularLocation>
        <location evidence="1">Endomembrane system</location>
        <topology evidence="1">Multi-pass membrane protein</topology>
    </subcellularLocation>
    <subcellularLocation>
        <location evidence="6">Membrane</location>
        <topology evidence="6">Multi-pass membrane protein</topology>
    </subcellularLocation>
</comment>
<keyword evidence="2 5" id="KW-0812">Transmembrane</keyword>
<dbReference type="GO" id="GO:0005886">
    <property type="term" value="C:plasma membrane"/>
    <property type="evidence" value="ECO:0007669"/>
    <property type="project" value="UniProtKB-SubCell"/>
</dbReference>
<dbReference type="HAMAP" id="MF_00445">
    <property type="entry name" value="NDH1_NuoN_1"/>
    <property type="match status" value="1"/>
</dbReference>
<feature type="transmembrane region" description="Helical" evidence="5">
    <location>
        <begin position="370"/>
        <end position="393"/>
    </location>
</feature>
<keyword evidence="5" id="KW-0874">Quinone</keyword>
<dbReference type="PRINTS" id="PR01434">
    <property type="entry name" value="NADHDHGNASE5"/>
</dbReference>
<keyword evidence="4 5" id="KW-0472">Membrane</keyword>
<keyword evidence="5" id="KW-0520">NAD</keyword>
<evidence type="ECO:0000313" key="9">
    <source>
        <dbReference type="Proteomes" id="UP000078596"/>
    </source>
</evidence>
<evidence type="ECO:0000256" key="6">
    <source>
        <dbReference type="RuleBase" id="RU000320"/>
    </source>
</evidence>
<evidence type="ECO:0000256" key="5">
    <source>
        <dbReference type="HAMAP-Rule" id="MF_00445"/>
    </source>
</evidence>
<feature type="transmembrane region" description="Helical" evidence="5">
    <location>
        <begin position="327"/>
        <end position="349"/>
    </location>
</feature>
<dbReference type="InterPro" id="IPR010096">
    <property type="entry name" value="NADH-Q_OxRdtase_suN/2"/>
</dbReference>
<dbReference type="PANTHER" id="PTHR22773">
    <property type="entry name" value="NADH DEHYDROGENASE"/>
    <property type="match status" value="1"/>
</dbReference>
<dbReference type="OrthoDB" id="9768329at2"/>
<feature type="transmembrane region" description="Helical" evidence="5">
    <location>
        <begin position="78"/>
        <end position="94"/>
    </location>
</feature>
<evidence type="ECO:0000256" key="3">
    <source>
        <dbReference type="ARBA" id="ARBA00022989"/>
    </source>
</evidence>
<comment type="similarity">
    <text evidence="5">Belongs to the complex I subunit 2 family.</text>
</comment>
<sequence length="479" mass="51785">MNVTDLNLMPVLPEIVLAGMACLILLIDPFLPRRGSSVSFTLSLLTLVALFFITLINMSPDVRFSFGGMAVNDPMSDLMKLAAYVAVAAVLVMSRGYLRDRGMDKGEYYMLALFGLLGMMIMISANHLLLIYLGLELMSLSMYAMTAFKRDDGRASEAAMKYFVLGALASGILLYGMSLLYGMTGGHLMLTDIANALTTTEPSLALKAAVVLLAVGAIFKLGIAPFHMWLPDVYEGAPTAVTLYLATAPKIAALAMVIRLFVDGMGSLMVDWQPILIITVMLSLAIGNIVAIAQTSFKRMLTYSTISHVGFVLLGILAGTAEGYSAAVFYTLAYVVMSVGGFGMILLLARQGYEAEDLDDLKGLNDRSPVMAFVFLLLMFSMAGIPFTLGFWAKLTVLQSVVGIGLWWLAVYAVVMSVIGAFYYLRAVKYVYFDAPVDHAPVNPDWNVQGMLVVSGLIVLLLGLFPRVLAGWTAVAFGN</sequence>
<organism evidence="8 9">
    <name type="scientific">Halothiobacillus diazotrophicus</name>
    <dbReference type="NCBI Taxonomy" id="1860122"/>
    <lineage>
        <taxon>Bacteria</taxon>
        <taxon>Pseudomonadati</taxon>
        <taxon>Pseudomonadota</taxon>
        <taxon>Gammaproteobacteria</taxon>
        <taxon>Chromatiales</taxon>
        <taxon>Halothiobacillaceae</taxon>
        <taxon>Halothiobacillus</taxon>
    </lineage>
</organism>
<dbReference type="KEGG" id="haz:A9404_06985"/>
<feature type="transmembrane region" description="Helical" evidence="5">
    <location>
        <begin position="300"/>
        <end position="321"/>
    </location>
</feature>
<dbReference type="GO" id="GO:0008137">
    <property type="term" value="F:NADH dehydrogenase (ubiquinone) activity"/>
    <property type="evidence" value="ECO:0007669"/>
    <property type="project" value="InterPro"/>
</dbReference>
<feature type="transmembrane region" description="Helical" evidence="5">
    <location>
        <begin position="106"/>
        <end position="123"/>
    </location>
</feature>
<feature type="transmembrane region" description="Helical" evidence="5">
    <location>
        <begin position="274"/>
        <end position="293"/>
    </location>
</feature>
<keyword evidence="3 5" id="KW-1133">Transmembrane helix</keyword>
<feature type="transmembrane region" description="Helical" evidence="5">
    <location>
        <begin position="12"/>
        <end position="31"/>
    </location>
</feature>
<dbReference type="AlphaFoldDB" id="A0A191ZH32"/>
<keyword evidence="9" id="KW-1185">Reference proteome</keyword>